<evidence type="ECO:0000256" key="1">
    <source>
        <dbReference type="ARBA" id="ARBA00004141"/>
    </source>
</evidence>
<evidence type="ECO:0000256" key="2">
    <source>
        <dbReference type="ARBA" id="ARBA00022692"/>
    </source>
</evidence>
<keyword evidence="2 5" id="KW-0812">Transmembrane</keyword>
<dbReference type="PANTHER" id="PTHR15371">
    <property type="entry name" value="TIM23"/>
    <property type="match status" value="1"/>
</dbReference>
<gene>
    <name evidence="6" type="ORF">Fcan01_07607</name>
</gene>
<evidence type="ECO:0000313" key="6">
    <source>
        <dbReference type="EMBL" id="OXA57126.1"/>
    </source>
</evidence>
<dbReference type="GO" id="GO:0030150">
    <property type="term" value="P:protein import into mitochondrial matrix"/>
    <property type="evidence" value="ECO:0007669"/>
    <property type="project" value="TreeGrafter"/>
</dbReference>
<dbReference type="EMBL" id="LNIX01000003">
    <property type="protein sequence ID" value="OXA57126.1"/>
    <property type="molecule type" value="Genomic_DNA"/>
</dbReference>
<dbReference type="OMA" id="DNDNIWS"/>
<dbReference type="STRING" id="158441.A0A226EKL7"/>
<protein>
    <submittedName>
        <fullName evidence="6">Mitochondrial import inner membrane translocase subunit Tim23</fullName>
    </submittedName>
</protein>
<keyword evidence="8" id="KW-1185">Reference proteome</keyword>
<dbReference type="GO" id="GO:0005744">
    <property type="term" value="C:TIM23 mitochondrial import inner membrane translocase complex"/>
    <property type="evidence" value="ECO:0007669"/>
    <property type="project" value="TreeGrafter"/>
</dbReference>
<evidence type="ECO:0000313" key="7">
    <source>
        <dbReference type="EMBL" id="QBH72741.1"/>
    </source>
</evidence>
<dbReference type="GO" id="GO:0008320">
    <property type="term" value="F:protein transmembrane transporter activity"/>
    <property type="evidence" value="ECO:0007669"/>
    <property type="project" value="TreeGrafter"/>
</dbReference>
<feature type="transmembrane region" description="Helical" evidence="5">
    <location>
        <begin position="171"/>
        <end position="188"/>
    </location>
</feature>
<evidence type="ECO:0000313" key="8">
    <source>
        <dbReference type="Proteomes" id="UP000198287"/>
    </source>
</evidence>
<feature type="transmembrane region" description="Helical" evidence="5">
    <location>
        <begin position="122"/>
        <end position="142"/>
    </location>
</feature>
<reference evidence="6 8" key="1">
    <citation type="submission" date="2015-12" db="EMBL/GenBank/DDBJ databases">
        <title>The genome of Folsomia candida.</title>
        <authorList>
            <person name="Faddeeva A."/>
            <person name="Derks M.F."/>
            <person name="Anvar Y."/>
            <person name="Smit S."/>
            <person name="Van Straalen N."/>
            <person name="Roelofs D."/>
        </authorList>
    </citation>
    <scope>NUCLEOTIDE SEQUENCE [LARGE SCALE GENOMIC DNA]</scope>
    <source>
        <strain evidence="6 8">VU population</strain>
        <tissue evidence="6">Whole body</tissue>
    </source>
</reference>
<proteinExistence type="evidence at transcript level"/>
<evidence type="ECO:0000256" key="5">
    <source>
        <dbReference type="SAM" id="Phobius"/>
    </source>
</evidence>
<organism evidence="6 8">
    <name type="scientific">Folsomia candida</name>
    <name type="common">Springtail</name>
    <dbReference type="NCBI Taxonomy" id="158441"/>
    <lineage>
        <taxon>Eukaryota</taxon>
        <taxon>Metazoa</taxon>
        <taxon>Ecdysozoa</taxon>
        <taxon>Arthropoda</taxon>
        <taxon>Hexapoda</taxon>
        <taxon>Collembola</taxon>
        <taxon>Entomobryomorpha</taxon>
        <taxon>Isotomoidea</taxon>
        <taxon>Isotomidae</taxon>
        <taxon>Proisotominae</taxon>
        <taxon>Folsomia</taxon>
    </lineage>
</organism>
<dbReference type="InterPro" id="IPR045238">
    <property type="entry name" value="Tim23-like"/>
</dbReference>
<reference evidence="7" key="2">
    <citation type="journal article" date="2019" name="Sci. Rep.">
        <title>No signal of deleterious mutation accumulation in conserved gene sequences of extant asexual hexapods.</title>
        <authorList>
            <person name="Brandt A."/>
            <person name="Bast J."/>
            <person name="Scheu S."/>
            <person name="Meusemann K."/>
            <person name="Donath A."/>
            <person name="Schuette K."/>
            <person name="Machida R."/>
            <person name="Kraaijeveld K."/>
        </authorList>
    </citation>
    <scope>NUCLEOTIDE SEQUENCE</scope>
    <source>
        <strain evidence="7">OG10379</strain>
    </source>
</reference>
<keyword evidence="4 5" id="KW-0472">Membrane</keyword>
<keyword evidence="3 5" id="KW-1133">Transmembrane helix</keyword>
<evidence type="ECO:0000256" key="3">
    <source>
        <dbReference type="ARBA" id="ARBA00022989"/>
    </source>
</evidence>
<comment type="subcellular location">
    <subcellularLocation>
        <location evidence="1">Membrane</location>
        <topology evidence="1">Multi-pass membrane protein</topology>
    </subcellularLocation>
</comment>
<dbReference type="OrthoDB" id="159299at2759"/>
<dbReference type="Pfam" id="PF02466">
    <property type="entry name" value="Tim17"/>
    <property type="match status" value="1"/>
</dbReference>
<name>A0A226EKL7_FOLCA</name>
<accession>A0A226EKL7</accession>
<sequence length="210" mass="22260">MEKAEGSSLKSLLGFYSPSYAPDDPSMNVSVYSSGISKLSPYLNVDPYINQEPEYILPEGANRQRGRFEFAFGTIGSGVMVGGAFGGINGLYTGIKATQGMTGNVRRTQLINYVSKTGASSANALGVIAVMYSGFGCFLSWYRDTDDDTNTLAAATATGLLYKSSAGLKRSAIGGGIGLALSAAYCLWRRGDKEGRSIVNYVGSRHTSSY</sequence>
<dbReference type="AlphaFoldDB" id="A0A226EKL7"/>
<evidence type="ECO:0000256" key="4">
    <source>
        <dbReference type="ARBA" id="ARBA00023136"/>
    </source>
</evidence>
<dbReference type="EMBL" id="MH602496">
    <property type="protein sequence ID" value="QBH72741.1"/>
    <property type="molecule type" value="mRNA"/>
</dbReference>
<dbReference type="Proteomes" id="UP000198287">
    <property type="component" value="Unassembled WGS sequence"/>
</dbReference>
<dbReference type="PANTHER" id="PTHR15371:SF0">
    <property type="entry name" value="SD19278P"/>
    <property type="match status" value="1"/>
</dbReference>